<dbReference type="PIRSF" id="PIRSF001043">
    <property type="entry name" value="Endoglucanase_B"/>
    <property type="match status" value="1"/>
</dbReference>
<comment type="caution">
    <text evidence="13">The sequence shown here is derived from an EMBL/GenBank/DDBJ whole genome shotgun (WGS) entry which is preliminary data.</text>
</comment>
<dbReference type="EMBL" id="BAAFSV010000002">
    <property type="protein sequence ID" value="GAB1314615.1"/>
    <property type="molecule type" value="Genomic_DNA"/>
</dbReference>
<dbReference type="Pfam" id="PF00150">
    <property type="entry name" value="Cellulase"/>
    <property type="match status" value="1"/>
</dbReference>
<dbReference type="Pfam" id="PF03442">
    <property type="entry name" value="CBM_X2"/>
    <property type="match status" value="1"/>
</dbReference>
<dbReference type="Gene3D" id="2.60.40.10">
    <property type="entry name" value="Immunoglobulins"/>
    <property type="match status" value="1"/>
</dbReference>
<feature type="chain" id="PRO_5046185696" description="Cellulase" evidence="10">
    <location>
        <begin position="20"/>
        <end position="588"/>
    </location>
</feature>
<dbReference type="InterPro" id="IPR001547">
    <property type="entry name" value="Glyco_hydro_5"/>
</dbReference>
<evidence type="ECO:0000256" key="7">
    <source>
        <dbReference type="ARBA" id="ARBA00023316"/>
    </source>
</evidence>
<dbReference type="InterPro" id="IPR016282">
    <property type="entry name" value="Glyco_hydro_5_endoGlcnase_B"/>
</dbReference>
<evidence type="ECO:0000256" key="8">
    <source>
        <dbReference type="ARBA" id="ARBA00023326"/>
    </source>
</evidence>
<accession>A0ABQ0GA21</accession>
<dbReference type="InterPro" id="IPR050386">
    <property type="entry name" value="Glycosyl_hydrolase_5"/>
</dbReference>
<feature type="domain" description="Carbohydrate binding X2" evidence="12">
    <location>
        <begin position="379"/>
        <end position="468"/>
    </location>
</feature>
<keyword evidence="4" id="KW-0136">Cellulose degradation</keyword>
<dbReference type="SUPFAM" id="SSF51445">
    <property type="entry name" value="(Trans)glycosidases"/>
    <property type="match status" value="1"/>
</dbReference>
<dbReference type="Gene3D" id="3.20.20.80">
    <property type="entry name" value="Glycosidases"/>
    <property type="match status" value="1"/>
</dbReference>
<sequence>MKALEAAAIALVAAHSVSANPTRHTAWLKRESACDCASAAFKPLSAQEWVKAANPGWNIGNTLDALPDEGSWNNPRFQESTLDYVKAAGFKSVRIPVTYAEHYVSSSPDWSIDPKWLQRVEDVVDMATSRGLYVITNMHHDSWSWADVSQPSANLTMIQEKFHASWLQIANKLCCKSEVVAFEPINEPPGNNAEDGAKLMKLNDLFLQALTETGGFNTKRVITLSGPGMGADKMHWFKAPTNITNPWAFQFHFYNPYDFVFNAWGKTIWGSDADKAGVTAELSSVRGNFTDVPIVLGEFDASQVHLEPAARWKWFDHVVRTAKSLDILPVLWDNGLDNLDRATGKWRDQTAIDIIMHATAGEANSLPDSTTDPAAMTQASSAYIFNKAGTTPTDHTLPFLLNGNTFGPLSIGSTRLVEGRDYTPSDADADASLTFHASFLAQYLSATASPGTKANITVTFSSGAPTRIELVQWDVPRFSALSSPARDAPADGDLNIPVEWRGLHRAATVEITKADGGFLVDDWTQWLGGLQKGRGTYLSQWNFDHDRVMITRAAVDAVIASGQNTTFRWEFYPRAEGNGNWVEYTLTV</sequence>
<reference evidence="13 14" key="1">
    <citation type="submission" date="2024-09" db="EMBL/GenBank/DDBJ databases">
        <title>Itraconazole resistance in Madurella fahalii resulting from another homologue of gene encoding cytochrome P450 14-alpha sterol demethylase (CYP51).</title>
        <authorList>
            <person name="Yoshioka I."/>
            <person name="Fahal A.H."/>
            <person name="Kaneko S."/>
            <person name="Yaguchi T."/>
        </authorList>
    </citation>
    <scope>NUCLEOTIDE SEQUENCE [LARGE SCALE GENOMIC DNA]</scope>
    <source>
        <strain evidence="13 14">IFM 68171</strain>
    </source>
</reference>
<protein>
    <recommendedName>
        <fullName evidence="15">Cellulase</fullName>
    </recommendedName>
</protein>
<keyword evidence="6 9" id="KW-0326">Glycosidase</keyword>
<dbReference type="InterPro" id="IPR013783">
    <property type="entry name" value="Ig-like_fold"/>
</dbReference>
<dbReference type="InterPro" id="IPR014756">
    <property type="entry name" value="Ig_E-set"/>
</dbReference>
<keyword evidence="3 9" id="KW-0378">Hydrolase</keyword>
<name>A0ABQ0GA21_9PEZI</name>
<dbReference type="RefSeq" id="XP_070916346.1">
    <property type="nucleotide sequence ID" value="XM_071060245.1"/>
</dbReference>
<evidence type="ECO:0000313" key="14">
    <source>
        <dbReference type="Proteomes" id="UP001628179"/>
    </source>
</evidence>
<evidence type="ECO:0008006" key="15">
    <source>
        <dbReference type="Google" id="ProtNLM"/>
    </source>
</evidence>
<proteinExistence type="inferred from homology"/>
<evidence type="ECO:0000256" key="3">
    <source>
        <dbReference type="ARBA" id="ARBA00022801"/>
    </source>
</evidence>
<evidence type="ECO:0000256" key="4">
    <source>
        <dbReference type="ARBA" id="ARBA00023001"/>
    </source>
</evidence>
<keyword evidence="7" id="KW-0961">Cell wall biogenesis/degradation</keyword>
<evidence type="ECO:0000256" key="10">
    <source>
        <dbReference type="SAM" id="SignalP"/>
    </source>
</evidence>
<evidence type="ECO:0000259" key="11">
    <source>
        <dbReference type="Pfam" id="PF00150"/>
    </source>
</evidence>
<dbReference type="PANTHER" id="PTHR31297">
    <property type="entry name" value="GLUCAN ENDO-1,6-BETA-GLUCOSIDASE B"/>
    <property type="match status" value="1"/>
</dbReference>
<gene>
    <name evidence="13" type="ORF">MFIFM68171_04825</name>
</gene>
<feature type="signal peptide" evidence="10">
    <location>
        <begin position="1"/>
        <end position="19"/>
    </location>
</feature>
<comment type="similarity">
    <text evidence="1 9">Belongs to the glycosyl hydrolase 5 (cellulase A) family.</text>
</comment>
<keyword evidence="2 10" id="KW-0732">Signal</keyword>
<evidence type="ECO:0000313" key="13">
    <source>
        <dbReference type="EMBL" id="GAB1314615.1"/>
    </source>
</evidence>
<evidence type="ECO:0000259" key="12">
    <source>
        <dbReference type="Pfam" id="PF03442"/>
    </source>
</evidence>
<dbReference type="InterPro" id="IPR017853">
    <property type="entry name" value="GH"/>
</dbReference>
<feature type="domain" description="Glycoside hydrolase family 5" evidence="11">
    <location>
        <begin position="70"/>
        <end position="335"/>
    </location>
</feature>
<evidence type="ECO:0000256" key="2">
    <source>
        <dbReference type="ARBA" id="ARBA00022729"/>
    </source>
</evidence>
<dbReference type="SUPFAM" id="SSF81296">
    <property type="entry name" value="E set domains"/>
    <property type="match status" value="1"/>
</dbReference>
<evidence type="ECO:0000256" key="1">
    <source>
        <dbReference type="ARBA" id="ARBA00005641"/>
    </source>
</evidence>
<keyword evidence="14" id="KW-1185">Reference proteome</keyword>
<keyword evidence="5" id="KW-0119">Carbohydrate metabolism</keyword>
<evidence type="ECO:0000256" key="5">
    <source>
        <dbReference type="ARBA" id="ARBA00023277"/>
    </source>
</evidence>
<dbReference type="Proteomes" id="UP001628179">
    <property type="component" value="Unassembled WGS sequence"/>
</dbReference>
<evidence type="ECO:0000256" key="6">
    <source>
        <dbReference type="ARBA" id="ARBA00023295"/>
    </source>
</evidence>
<organism evidence="13 14">
    <name type="scientific">Madurella fahalii</name>
    <dbReference type="NCBI Taxonomy" id="1157608"/>
    <lineage>
        <taxon>Eukaryota</taxon>
        <taxon>Fungi</taxon>
        <taxon>Dikarya</taxon>
        <taxon>Ascomycota</taxon>
        <taxon>Pezizomycotina</taxon>
        <taxon>Sordariomycetes</taxon>
        <taxon>Sordariomycetidae</taxon>
        <taxon>Sordariales</taxon>
        <taxon>Sordariales incertae sedis</taxon>
        <taxon>Madurella</taxon>
    </lineage>
</organism>
<evidence type="ECO:0000256" key="9">
    <source>
        <dbReference type="RuleBase" id="RU361153"/>
    </source>
</evidence>
<dbReference type="PANTHER" id="PTHR31297:SF41">
    <property type="entry name" value="ENDOGLUCANASE, PUTATIVE (AFU_ORTHOLOGUE AFUA_5G01830)-RELATED"/>
    <property type="match status" value="1"/>
</dbReference>
<dbReference type="InterPro" id="IPR005102">
    <property type="entry name" value="Carbo-bd_X2"/>
</dbReference>
<dbReference type="GeneID" id="98175568"/>
<keyword evidence="8" id="KW-0624">Polysaccharide degradation</keyword>